<evidence type="ECO:0000256" key="1">
    <source>
        <dbReference type="ARBA" id="ARBA00023125"/>
    </source>
</evidence>
<comment type="subunit">
    <text evidence="3">Homodimer. Interacts with LigD.</text>
</comment>
<dbReference type="EMBL" id="CP014518">
    <property type="protein sequence ID" value="AMM34149.1"/>
    <property type="molecule type" value="Genomic_DNA"/>
</dbReference>
<dbReference type="Proteomes" id="UP000070134">
    <property type="component" value="Chromosome"/>
</dbReference>
<feature type="compositionally biased region" description="Basic residues" evidence="4">
    <location>
        <begin position="314"/>
        <end position="323"/>
    </location>
</feature>
<protein>
    <recommendedName>
        <fullName evidence="3">Non-homologous end joining protein Ku</fullName>
    </recommendedName>
</protein>
<evidence type="ECO:0000256" key="4">
    <source>
        <dbReference type="SAM" id="MobiDB-lite"/>
    </source>
</evidence>
<dbReference type="CDD" id="cd00789">
    <property type="entry name" value="KU_like"/>
    <property type="match status" value="1"/>
</dbReference>
<dbReference type="GO" id="GO:0006310">
    <property type="term" value="P:DNA recombination"/>
    <property type="evidence" value="ECO:0007669"/>
    <property type="project" value="UniProtKB-KW"/>
</dbReference>
<dbReference type="KEGG" id="satk:SA2016_3489"/>
<organism evidence="6 7">
    <name type="scientific">Sinomonas atrocyanea</name>
    <dbReference type="NCBI Taxonomy" id="37927"/>
    <lineage>
        <taxon>Bacteria</taxon>
        <taxon>Bacillati</taxon>
        <taxon>Actinomycetota</taxon>
        <taxon>Actinomycetes</taxon>
        <taxon>Micrococcales</taxon>
        <taxon>Micrococcaceae</taxon>
        <taxon>Sinomonas</taxon>
    </lineage>
</organism>
<keyword evidence="3" id="KW-0234">DNA repair</keyword>
<gene>
    <name evidence="3" type="primary">ku</name>
    <name evidence="6" type="ORF">SA2016_3489</name>
</gene>
<evidence type="ECO:0000256" key="3">
    <source>
        <dbReference type="HAMAP-Rule" id="MF_01875"/>
    </source>
</evidence>
<comment type="similarity">
    <text evidence="3">Belongs to the prokaryotic Ku family.</text>
</comment>
<dbReference type="STRING" id="37927.SA2016_3489"/>
<sequence length="323" mass="36213">MWNVRFTGLMRSIWKGAISFGLVSVPVKVYSATEDHDLKLHQVHDKDRGRIRYQRRCEVCGEVVEYADIDKAYEEGGRTVVLTDEDLKSLPVERSREIEVVEFVPDTQIDPMYFEKSYYLEPEKVGVKPYQLLRRTLEQTELTAVVKFALRQKSRLGALRVRGDVMVLQALLWPDEVREAAFPVLEDTEVKISDKELKMSSSLVESLSSDFEPGQFTDEYQAQLTQLVEAKLAKGDAVDTEETFGAPAEEGEGAEVLDLMEALRRSVENRRKAAGGAKESSGAKAPKASAGGRSRAKKAEADDAEDSPQEQKAPPKRRTRKTG</sequence>
<dbReference type="PIRSF" id="PIRSF006493">
    <property type="entry name" value="Prok_Ku"/>
    <property type="match status" value="1"/>
</dbReference>
<dbReference type="Gene3D" id="2.40.290.10">
    <property type="match status" value="1"/>
</dbReference>
<dbReference type="FunFam" id="2.40.290.10:FF:000004">
    <property type="entry name" value="Non-homologous end joining protein Ku"/>
    <property type="match status" value="1"/>
</dbReference>
<dbReference type="InterPro" id="IPR009187">
    <property type="entry name" value="Prok_Ku"/>
</dbReference>
<dbReference type="InterPro" id="IPR006164">
    <property type="entry name" value="DNA_bd_Ku70/Ku80"/>
</dbReference>
<keyword evidence="7" id="KW-1185">Reference proteome</keyword>
<dbReference type="InterPro" id="IPR016194">
    <property type="entry name" value="SPOC-like_C_dom_sf"/>
</dbReference>
<evidence type="ECO:0000256" key="2">
    <source>
        <dbReference type="ARBA" id="ARBA00023172"/>
    </source>
</evidence>
<dbReference type="HAMAP" id="MF_01875">
    <property type="entry name" value="Prokaryotic_Ku"/>
    <property type="match status" value="1"/>
</dbReference>
<dbReference type="PANTHER" id="PTHR41251:SF1">
    <property type="entry name" value="NON-HOMOLOGOUS END JOINING PROTEIN KU"/>
    <property type="match status" value="1"/>
</dbReference>
<proteinExistence type="inferred from homology"/>
<keyword evidence="2 3" id="KW-0233">DNA recombination</keyword>
<feature type="compositionally biased region" description="Low complexity" evidence="4">
    <location>
        <begin position="274"/>
        <end position="293"/>
    </location>
</feature>
<dbReference type="SUPFAM" id="SSF100939">
    <property type="entry name" value="SPOC domain-like"/>
    <property type="match status" value="1"/>
</dbReference>
<keyword evidence="3" id="KW-0227">DNA damage</keyword>
<reference evidence="6 7" key="1">
    <citation type="submission" date="2016-02" db="EMBL/GenBank/DDBJ databases">
        <title>Complete genome of Sinomonas atrocyanea KCTC 3377.</title>
        <authorList>
            <person name="Kim K.M."/>
        </authorList>
    </citation>
    <scope>NUCLEOTIDE SEQUENCE [LARGE SCALE GENOMIC DNA]</scope>
    <source>
        <strain evidence="6 7">KCTC 3377</strain>
    </source>
</reference>
<dbReference type="SMART" id="SM00559">
    <property type="entry name" value="Ku78"/>
    <property type="match status" value="1"/>
</dbReference>
<keyword evidence="1 3" id="KW-0238">DNA-binding</keyword>
<feature type="domain" description="Ku" evidence="5">
    <location>
        <begin position="61"/>
        <end position="188"/>
    </location>
</feature>
<dbReference type="Pfam" id="PF02735">
    <property type="entry name" value="Ku"/>
    <property type="match status" value="1"/>
</dbReference>
<dbReference type="AlphaFoldDB" id="A0A127A401"/>
<dbReference type="PATRIC" id="fig|37927.3.peg.3580"/>
<dbReference type="GO" id="GO:0006303">
    <property type="term" value="P:double-strand break repair via nonhomologous end joining"/>
    <property type="evidence" value="ECO:0007669"/>
    <property type="project" value="UniProtKB-UniRule"/>
</dbReference>
<comment type="function">
    <text evidence="3">With LigD forms a non-homologous end joining (NHEJ) DNA repair enzyme, which repairs dsDNA breaks with reduced fidelity. Binds linear dsDNA with 5'- and 3'- overhangs but not closed circular dsDNA nor ssDNA. Recruits and stimulates the ligase activity of LigD.</text>
</comment>
<evidence type="ECO:0000313" key="7">
    <source>
        <dbReference type="Proteomes" id="UP000070134"/>
    </source>
</evidence>
<name>A0A127A401_9MICC</name>
<dbReference type="GO" id="GO:0003690">
    <property type="term" value="F:double-stranded DNA binding"/>
    <property type="evidence" value="ECO:0007669"/>
    <property type="project" value="UniProtKB-UniRule"/>
</dbReference>
<accession>A0A127A401</accession>
<feature type="region of interest" description="Disordered" evidence="4">
    <location>
        <begin position="268"/>
        <end position="323"/>
    </location>
</feature>
<evidence type="ECO:0000313" key="6">
    <source>
        <dbReference type="EMBL" id="AMM34149.1"/>
    </source>
</evidence>
<evidence type="ECO:0000259" key="5">
    <source>
        <dbReference type="SMART" id="SM00559"/>
    </source>
</evidence>
<dbReference type="NCBIfam" id="TIGR02772">
    <property type="entry name" value="Ku_bact"/>
    <property type="match status" value="1"/>
</dbReference>
<dbReference type="PANTHER" id="PTHR41251">
    <property type="entry name" value="NON-HOMOLOGOUS END JOINING PROTEIN KU"/>
    <property type="match status" value="1"/>
</dbReference>